<dbReference type="EMBL" id="JAUQSY010000016">
    <property type="protein sequence ID" value="MDO7877024.1"/>
    <property type="molecule type" value="Genomic_DNA"/>
</dbReference>
<evidence type="ECO:0000313" key="2">
    <source>
        <dbReference type="Proteomes" id="UP001176429"/>
    </source>
</evidence>
<protein>
    <recommendedName>
        <fullName evidence="3">Nucleotidyltransferase family protein</fullName>
    </recommendedName>
</protein>
<proteinExistence type="predicted"/>
<keyword evidence="2" id="KW-1185">Reference proteome</keyword>
<dbReference type="Gene3D" id="3.30.460.40">
    <property type="match status" value="1"/>
</dbReference>
<comment type="caution">
    <text evidence="1">The sequence shown here is derived from an EMBL/GenBank/DDBJ whole genome shotgun (WGS) entry which is preliminary data.</text>
</comment>
<dbReference type="Proteomes" id="UP001176429">
    <property type="component" value="Unassembled WGS sequence"/>
</dbReference>
<dbReference type="RefSeq" id="WP_305008422.1">
    <property type="nucleotide sequence ID" value="NZ_JAUQSY010000016.1"/>
</dbReference>
<organism evidence="1 2">
    <name type="scientific">Hymenobacter aranciens</name>
    <dbReference type="NCBI Taxonomy" id="3063996"/>
    <lineage>
        <taxon>Bacteria</taxon>
        <taxon>Pseudomonadati</taxon>
        <taxon>Bacteroidota</taxon>
        <taxon>Cytophagia</taxon>
        <taxon>Cytophagales</taxon>
        <taxon>Hymenobacteraceae</taxon>
        <taxon>Hymenobacter</taxon>
    </lineage>
</organism>
<sequence>MGNLFNLDFQDFLRALRLHEVRYVLVGGYSVIMHGYSRTTGDLDLWVEKSADNYERLVRAFHSFGMPVFDMTAHNFLHNPAMDVFTFGRPPVAIDIITQLKGLEFAEAFAAAAEVEQDGLLVRLIHYQHLLQAKRAAGRPRDQNDLENLIR</sequence>
<reference evidence="1" key="1">
    <citation type="submission" date="2023-07" db="EMBL/GenBank/DDBJ databases">
        <authorList>
            <person name="Kim M.K."/>
        </authorList>
    </citation>
    <scope>NUCLEOTIDE SEQUENCE</scope>
    <source>
        <strain evidence="1">ASUV-10-1</strain>
    </source>
</reference>
<dbReference type="SUPFAM" id="SSF81301">
    <property type="entry name" value="Nucleotidyltransferase"/>
    <property type="match status" value="1"/>
</dbReference>
<gene>
    <name evidence="1" type="ORF">Q5H93_19920</name>
</gene>
<name>A0ABT9BFH2_9BACT</name>
<evidence type="ECO:0000313" key="1">
    <source>
        <dbReference type="EMBL" id="MDO7877024.1"/>
    </source>
</evidence>
<accession>A0ABT9BFH2</accession>
<evidence type="ECO:0008006" key="3">
    <source>
        <dbReference type="Google" id="ProtNLM"/>
    </source>
</evidence>
<dbReference type="InterPro" id="IPR043519">
    <property type="entry name" value="NT_sf"/>
</dbReference>